<dbReference type="NCBIfam" id="TIGR01033">
    <property type="entry name" value="YebC/PmpR family DNA-binding transcriptional regulator"/>
    <property type="match status" value="1"/>
</dbReference>
<feature type="domain" description="TACO1/YebC-like N-terminal" evidence="8">
    <location>
        <begin position="7"/>
        <end position="78"/>
    </location>
</feature>
<keyword evidence="2 6" id="KW-0963">Cytoplasm</keyword>
<reference evidence="9 10" key="1">
    <citation type="journal article" date="2013" name="Genome Announc.">
        <title>Draft Genome Sequence of an Anaerobic and Extremophilic Bacterium, Caldanaerobacter yonseiensis, Isolated from a Geothermal Hot Stream.</title>
        <authorList>
            <person name="Lee S.J."/>
            <person name="Lee Y.J."/>
            <person name="Park G.S."/>
            <person name="Kim B.C."/>
            <person name="Lee S.J."/>
            <person name="Shin J.H."/>
            <person name="Lee D.W."/>
        </authorList>
    </citation>
    <scope>NUCLEOTIDE SEQUENCE [LARGE SCALE GENOMIC DNA]</scope>
    <source>
        <strain evidence="9 10">KB-1</strain>
    </source>
</reference>
<dbReference type="Pfam" id="PF01709">
    <property type="entry name" value="Transcrip_reg"/>
    <property type="match status" value="1"/>
</dbReference>
<evidence type="ECO:0000313" key="10">
    <source>
        <dbReference type="Proteomes" id="UP000016856"/>
    </source>
</evidence>
<evidence type="ECO:0000256" key="1">
    <source>
        <dbReference type="ARBA" id="ARBA00008724"/>
    </source>
</evidence>
<dbReference type="Gene3D" id="1.10.10.200">
    <property type="match status" value="1"/>
</dbReference>
<sequence>MFMAGHSKWANIKHKKEKMDAKKGRIFTKLTKDIIKAAKEGGGDPETNSKLKLAIERAKAFNLPSENIQRAIKKGTGELGGAKLEEVIYEGYGPAGTAIIVEALTDNKNRTAGEIRHIFDRNGGTLGAAGSVTWMFDKVGVIVVEKTDSINEEDLMMVAIEAGAEDFSADEGEFEIITDPSNFQEVREAIEKAGYKISEAEITMLPKNTIKLSPEDYEKFEKLIDKLEDNDDVQNVYHNVELEDEEE</sequence>
<feature type="domain" description="TACO1/YebC-like second and third" evidence="7">
    <location>
        <begin position="84"/>
        <end position="240"/>
    </location>
</feature>
<evidence type="ECO:0000259" key="7">
    <source>
        <dbReference type="Pfam" id="PF01709"/>
    </source>
</evidence>
<evidence type="ECO:0000313" key="9">
    <source>
        <dbReference type="EMBL" id="ERM92182.1"/>
    </source>
</evidence>
<evidence type="ECO:0000256" key="6">
    <source>
        <dbReference type="HAMAP-Rule" id="MF_00693"/>
    </source>
</evidence>
<comment type="subcellular location">
    <subcellularLocation>
        <location evidence="6">Cytoplasm</location>
    </subcellularLocation>
</comment>
<dbReference type="NCBIfam" id="NF009044">
    <property type="entry name" value="PRK12378.1"/>
    <property type="match status" value="1"/>
</dbReference>
<keyword evidence="4 6" id="KW-0238">DNA-binding</keyword>
<evidence type="ECO:0000256" key="4">
    <source>
        <dbReference type="ARBA" id="ARBA00023125"/>
    </source>
</evidence>
<dbReference type="InterPro" id="IPR026564">
    <property type="entry name" value="Transcrip_reg_TACO1-like_dom3"/>
</dbReference>
<dbReference type="InterPro" id="IPR002876">
    <property type="entry name" value="Transcrip_reg_TACO1-like"/>
</dbReference>
<dbReference type="InterPro" id="IPR029072">
    <property type="entry name" value="YebC-like"/>
</dbReference>
<dbReference type="GO" id="GO:0003677">
    <property type="term" value="F:DNA binding"/>
    <property type="evidence" value="ECO:0007669"/>
    <property type="project" value="UniProtKB-UniRule"/>
</dbReference>
<evidence type="ECO:0000256" key="3">
    <source>
        <dbReference type="ARBA" id="ARBA00023015"/>
    </source>
</evidence>
<dbReference type="PANTHER" id="PTHR12532">
    <property type="entry name" value="TRANSLATIONAL ACTIVATOR OF CYTOCHROME C OXIDASE 1"/>
    <property type="match status" value="1"/>
</dbReference>
<evidence type="ECO:0000256" key="5">
    <source>
        <dbReference type="ARBA" id="ARBA00023163"/>
    </source>
</evidence>
<dbReference type="HAMAP" id="MF_00693">
    <property type="entry name" value="Transcrip_reg_TACO1"/>
    <property type="match status" value="1"/>
</dbReference>
<proteinExistence type="inferred from homology"/>
<dbReference type="PATRIC" id="fig|1388761.3.peg.1232"/>
<keyword evidence="3 6" id="KW-0805">Transcription regulation</keyword>
<dbReference type="NCBIfam" id="NF001030">
    <property type="entry name" value="PRK00110.1"/>
    <property type="match status" value="1"/>
</dbReference>
<dbReference type="EMBL" id="AXDC01000013">
    <property type="protein sequence ID" value="ERM92182.1"/>
    <property type="molecule type" value="Genomic_DNA"/>
</dbReference>
<dbReference type="PANTHER" id="PTHR12532:SF6">
    <property type="entry name" value="TRANSCRIPTIONAL REGULATORY PROTEIN YEBC-RELATED"/>
    <property type="match status" value="1"/>
</dbReference>
<comment type="caution">
    <text evidence="9">The sequence shown here is derived from an EMBL/GenBank/DDBJ whole genome shotgun (WGS) entry which is preliminary data.</text>
</comment>
<comment type="similarity">
    <text evidence="1 6">Belongs to the TACO1 family.</text>
</comment>
<protein>
    <recommendedName>
        <fullName evidence="6">Probable transcriptional regulatory protein O163_06130</fullName>
    </recommendedName>
</protein>
<dbReference type="FunFam" id="1.10.10.200:FF:000002">
    <property type="entry name" value="Probable transcriptional regulatory protein CLM62_37755"/>
    <property type="match status" value="1"/>
</dbReference>
<accession>U5CVT0</accession>
<dbReference type="Pfam" id="PF20772">
    <property type="entry name" value="TACO1_YebC_N"/>
    <property type="match status" value="1"/>
</dbReference>
<gene>
    <name evidence="9" type="ORF">O163_06130</name>
</gene>
<organism evidence="9 10">
    <name type="scientific">Caldanaerobacter subterraneus subsp. yonseiensis KB-1</name>
    <dbReference type="NCBI Taxonomy" id="1388761"/>
    <lineage>
        <taxon>Bacteria</taxon>
        <taxon>Bacillati</taxon>
        <taxon>Bacillota</taxon>
        <taxon>Clostridia</taxon>
        <taxon>Thermoanaerobacterales</taxon>
        <taxon>Thermoanaerobacteraceae</taxon>
        <taxon>Caldanaerobacter</taxon>
    </lineage>
</organism>
<dbReference type="Proteomes" id="UP000016856">
    <property type="component" value="Unassembled WGS sequence"/>
</dbReference>
<dbReference type="Gene3D" id="3.30.70.980">
    <property type="match status" value="2"/>
</dbReference>
<dbReference type="FunFam" id="3.30.70.980:FF:000002">
    <property type="entry name" value="Probable transcriptional regulatory protein YebC"/>
    <property type="match status" value="1"/>
</dbReference>
<name>U5CVT0_CALSX</name>
<evidence type="ECO:0000259" key="8">
    <source>
        <dbReference type="Pfam" id="PF20772"/>
    </source>
</evidence>
<dbReference type="GO" id="GO:0005829">
    <property type="term" value="C:cytosol"/>
    <property type="evidence" value="ECO:0007669"/>
    <property type="project" value="TreeGrafter"/>
</dbReference>
<dbReference type="GO" id="GO:0006355">
    <property type="term" value="P:regulation of DNA-templated transcription"/>
    <property type="evidence" value="ECO:0007669"/>
    <property type="project" value="UniProtKB-UniRule"/>
</dbReference>
<dbReference type="SUPFAM" id="SSF75625">
    <property type="entry name" value="YebC-like"/>
    <property type="match status" value="1"/>
</dbReference>
<evidence type="ECO:0000256" key="2">
    <source>
        <dbReference type="ARBA" id="ARBA00022490"/>
    </source>
</evidence>
<dbReference type="InterPro" id="IPR048300">
    <property type="entry name" value="TACO1_YebC-like_2nd/3rd_dom"/>
</dbReference>
<dbReference type="InterPro" id="IPR049083">
    <property type="entry name" value="TACO1_YebC_N"/>
</dbReference>
<keyword evidence="5 6" id="KW-0804">Transcription</keyword>
<dbReference type="AlphaFoldDB" id="U5CVT0"/>
<dbReference type="InterPro" id="IPR017856">
    <property type="entry name" value="Integrase-like_N"/>
</dbReference>